<dbReference type="EMBL" id="JAYMGO010000020">
    <property type="protein sequence ID" value="KAL1254665.1"/>
    <property type="molecule type" value="Genomic_DNA"/>
</dbReference>
<dbReference type="Proteomes" id="UP001558613">
    <property type="component" value="Unassembled WGS sequence"/>
</dbReference>
<keyword evidence="2" id="KW-1185">Reference proteome</keyword>
<evidence type="ECO:0000313" key="2">
    <source>
        <dbReference type="Proteomes" id="UP001558613"/>
    </source>
</evidence>
<comment type="caution">
    <text evidence="1">The sequence shown here is derived from an EMBL/GenBank/DDBJ whole genome shotgun (WGS) entry which is preliminary data.</text>
</comment>
<organism evidence="1 2">
    <name type="scientific">Cirrhinus molitorella</name>
    <name type="common">mud carp</name>
    <dbReference type="NCBI Taxonomy" id="172907"/>
    <lineage>
        <taxon>Eukaryota</taxon>
        <taxon>Metazoa</taxon>
        <taxon>Chordata</taxon>
        <taxon>Craniata</taxon>
        <taxon>Vertebrata</taxon>
        <taxon>Euteleostomi</taxon>
        <taxon>Actinopterygii</taxon>
        <taxon>Neopterygii</taxon>
        <taxon>Teleostei</taxon>
        <taxon>Ostariophysi</taxon>
        <taxon>Cypriniformes</taxon>
        <taxon>Cyprinidae</taxon>
        <taxon>Labeoninae</taxon>
        <taxon>Labeonini</taxon>
        <taxon>Cirrhinus</taxon>
    </lineage>
</organism>
<reference evidence="1 2" key="1">
    <citation type="submission" date="2023-09" db="EMBL/GenBank/DDBJ databases">
        <authorList>
            <person name="Wang M."/>
        </authorList>
    </citation>
    <scope>NUCLEOTIDE SEQUENCE [LARGE SCALE GENOMIC DNA]</scope>
    <source>
        <strain evidence="1">GT-2023</strain>
        <tissue evidence="1">Liver</tissue>
    </source>
</reference>
<sequence>MIDGPPKPASPPLSRVKMVCPSSLSFCRACCSISQMLCCHTHTYSLSLSLSLTFTAACGLVSVNPLTLGRCPGQIRPQRNHRTRPACQQSLLSASSSPSTSPFSFLLLRLGSPVHLRPLQPPFLLESFFILHSLFSSAGSAPSLYPSPSTAADLSTAEMTGLKA</sequence>
<proteinExistence type="predicted"/>
<gene>
    <name evidence="1" type="ORF">QQF64_016894</name>
</gene>
<name>A0ABR3LQS8_9TELE</name>
<evidence type="ECO:0000313" key="1">
    <source>
        <dbReference type="EMBL" id="KAL1254665.1"/>
    </source>
</evidence>
<accession>A0ABR3LQS8</accession>
<protein>
    <submittedName>
        <fullName evidence="1">Uncharacterized protein</fullName>
    </submittedName>
</protein>